<dbReference type="EMBL" id="JBIVGG010000022">
    <property type="protein sequence ID" value="MFJ4084968.1"/>
    <property type="molecule type" value="Genomic_DNA"/>
</dbReference>
<evidence type="ECO:0000313" key="1">
    <source>
        <dbReference type="EMBL" id="MFJ4084968.1"/>
    </source>
</evidence>
<organism evidence="1 2">
    <name type="scientific">Streptomyces iakyrus</name>
    <dbReference type="NCBI Taxonomy" id="68219"/>
    <lineage>
        <taxon>Bacteria</taxon>
        <taxon>Bacillati</taxon>
        <taxon>Actinomycetota</taxon>
        <taxon>Actinomycetes</taxon>
        <taxon>Kitasatosporales</taxon>
        <taxon>Streptomycetaceae</taxon>
        <taxon>Streptomyces</taxon>
    </lineage>
</organism>
<proteinExistence type="predicted"/>
<dbReference type="Proteomes" id="UP001617511">
    <property type="component" value="Unassembled WGS sequence"/>
</dbReference>
<keyword evidence="2" id="KW-1185">Reference proteome</keyword>
<name>A0ABW8FSB5_9ACTN</name>
<sequence length="96" mass="10714">MVTLAKTEQLRFFLSVTSGFGTEDAKVHDLVVTYGEDTYEEQLEAMHRQADKIDGAEVHCLIAGDRSAAYAVARTGQDFDTLLDQWFEQEARAGRA</sequence>
<reference evidence="1 2" key="1">
    <citation type="submission" date="2024-10" db="EMBL/GenBank/DDBJ databases">
        <title>The Natural Products Discovery Center: Release of the First 8490 Sequenced Strains for Exploring Actinobacteria Biosynthetic Diversity.</title>
        <authorList>
            <person name="Kalkreuter E."/>
            <person name="Kautsar S.A."/>
            <person name="Yang D."/>
            <person name="Bader C.D."/>
            <person name="Teijaro C.N."/>
            <person name="Fluegel L."/>
            <person name="Davis C.M."/>
            <person name="Simpson J.R."/>
            <person name="Lauterbach L."/>
            <person name="Steele A.D."/>
            <person name="Gui C."/>
            <person name="Meng S."/>
            <person name="Li G."/>
            <person name="Viehrig K."/>
            <person name="Ye F."/>
            <person name="Su P."/>
            <person name="Kiefer A.F."/>
            <person name="Nichols A."/>
            <person name="Cepeda A.J."/>
            <person name="Yan W."/>
            <person name="Fan B."/>
            <person name="Jiang Y."/>
            <person name="Adhikari A."/>
            <person name="Zheng C.-J."/>
            <person name="Schuster L."/>
            <person name="Cowan T.M."/>
            <person name="Smanski M.J."/>
            <person name="Chevrette M.G."/>
            <person name="De Carvalho L.P.S."/>
            <person name="Shen B."/>
        </authorList>
    </citation>
    <scope>NUCLEOTIDE SEQUENCE [LARGE SCALE GENOMIC DNA]</scope>
    <source>
        <strain evidence="1 2">NPDC089932</strain>
    </source>
</reference>
<protein>
    <submittedName>
        <fullName evidence="1">Uncharacterized protein</fullName>
    </submittedName>
</protein>
<gene>
    <name evidence="1" type="ORF">ACIP2Z_39245</name>
</gene>
<evidence type="ECO:0000313" key="2">
    <source>
        <dbReference type="Proteomes" id="UP001617511"/>
    </source>
</evidence>
<dbReference type="RefSeq" id="WP_402076322.1">
    <property type="nucleotide sequence ID" value="NZ_JBIVGG010000022.1"/>
</dbReference>
<accession>A0ABW8FSB5</accession>
<comment type="caution">
    <text evidence="1">The sequence shown here is derived from an EMBL/GenBank/DDBJ whole genome shotgun (WGS) entry which is preliminary data.</text>
</comment>